<proteinExistence type="predicted"/>
<reference evidence="1" key="1">
    <citation type="journal article" date="2014" name="Front. Microbiol.">
        <title>High frequency of phylogenetically diverse reductive dehalogenase-homologous genes in deep subseafloor sedimentary metagenomes.</title>
        <authorList>
            <person name="Kawai M."/>
            <person name="Futagami T."/>
            <person name="Toyoda A."/>
            <person name="Takaki Y."/>
            <person name="Nishi S."/>
            <person name="Hori S."/>
            <person name="Arai W."/>
            <person name="Tsubouchi T."/>
            <person name="Morono Y."/>
            <person name="Uchiyama I."/>
            <person name="Ito T."/>
            <person name="Fujiyama A."/>
            <person name="Inagaki F."/>
            <person name="Takami H."/>
        </authorList>
    </citation>
    <scope>NUCLEOTIDE SEQUENCE</scope>
    <source>
        <strain evidence="1">Expedition CK06-06</strain>
    </source>
</reference>
<sequence length="65" mass="7347">MVNTDRAWNTVGLSLWCAFVPELADFQKTEPDTAMGKAFRLGFRGGVKTANRIFSDELKPENRQN</sequence>
<accession>X1H755</accession>
<dbReference type="EMBL" id="BARU01024469">
    <property type="protein sequence ID" value="GAH49684.1"/>
    <property type="molecule type" value="Genomic_DNA"/>
</dbReference>
<gene>
    <name evidence="1" type="ORF">S03H2_39559</name>
</gene>
<protein>
    <submittedName>
        <fullName evidence="1">Uncharacterized protein</fullName>
    </submittedName>
</protein>
<organism evidence="1">
    <name type="scientific">marine sediment metagenome</name>
    <dbReference type="NCBI Taxonomy" id="412755"/>
    <lineage>
        <taxon>unclassified sequences</taxon>
        <taxon>metagenomes</taxon>
        <taxon>ecological metagenomes</taxon>
    </lineage>
</organism>
<name>X1H755_9ZZZZ</name>
<comment type="caution">
    <text evidence="1">The sequence shown here is derived from an EMBL/GenBank/DDBJ whole genome shotgun (WGS) entry which is preliminary data.</text>
</comment>
<evidence type="ECO:0000313" key="1">
    <source>
        <dbReference type="EMBL" id="GAH49684.1"/>
    </source>
</evidence>
<dbReference type="AlphaFoldDB" id="X1H755"/>